<evidence type="ECO:0000313" key="2">
    <source>
        <dbReference type="Proteomes" id="UP000076038"/>
    </source>
</evidence>
<dbReference type="InterPro" id="IPR024520">
    <property type="entry name" value="DUF3558"/>
</dbReference>
<name>A0A143QFP4_RHOFA</name>
<reference evidence="2" key="2">
    <citation type="submission" date="2016-04" db="EMBL/GenBank/DDBJ databases">
        <title>Complete Genome and Plasmid Sequences for Rhodococcus fascians D188 and Draft Sequences for Rhodococcus spp. Isolates PBTS 1 and PBTS 2.</title>
        <authorList>
            <person name="Stamer R."/>
            <person name="Vereecke D."/>
            <person name="Zhang Y."/>
            <person name="Schilkey F."/>
            <person name="Devitt N."/>
            <person name="Randall J."/>
        </authorList>
    </citation>
    <scope>NUCLEOTIDE SEQUENCE [LARGE SCALE GENOMIC DNA]</scope>
    <source>
        <strain evidence="2">PBTS2</strain>
    </source>
</reference>
<accession>A0A143QFP4</accession>
<gene>
    <name evidence="1" type="ORF">A3Q41_00570</name>
</gene>
<evidence type="ECO:0008006" key="3">
    <source>
        <dbReference type="Google" id="ProtNLM"/>
    </source>
</evidence>
<dbReference type="RefSeq" id="WP_094718920.1">
    <property type="nucleotide sequence ID" value="NZ_CP015220.1"/>
</dbReference>
<proteinExistence type="predicted"/>
<organism evidence="1 2">
    <name type="scientific">Rhodococcoides fascians</name>
    <name type="common">Rhodococcus fascians</name>
    <dbReference type="NCBI Taxonomy" id="1828"/>
    <lineage>
        <taxon>Bacteria</taxon>
        <taxon>Bacillati</taxon>
        <taxon>Actinomycetota</taxon>
        <taxon>Actinomycetes</taxon>
        <taxon>Mycobacteriales</taxon>
        <taxon>Nocardiaceae</taxon>
        <taxon>Rhodococcoides</taxon>
    </lineage>
</organism>
<dbReference type="Pfam" id="PF12079">
    <property type="entry name" value="DUF3558"/>
    <property type="match status" value="1"/>
</dbReference>
<dbReference type="PATRIC" id="fig|1653479.3.peg.581"/>
<dbReference type="EMBL" id="CP015220">
    <property type="protein sequence ID" value="AMY21890.1"/>
    <property type="molecule type" value="Genomic_DNA"/>
</dbReference>
<dbReference type="AlphaFoldDB" id="A0A143QFP4"/>
<reference evidence="1 2" key="1">
    <citation type="journal article" date="2016" name="Genome Announc.">
        <title>Complete Genome and Plasmid Sequences for Rhodococcus fascians D188 and Draft Sequences for Rhodococcus Isolates PBTS 1 and PBTS 2.</title>
        <authorList>
            <person name="Stamler R.A."/>
            <person name="Vereecke D."/>
            <person name="Zhang Y."/>
            <person name="Schilkey F."/>
            <person name="Devitt N."/>
            <person name="Randall J.J."/>
        </authorList>
    </citation>
    <scope>NUCLEOTIDE SEQUENCE [LARGE SCALE GENOMIC DNA]</scope>
    <source>
        <strain evidence="1 2">PBTS2</strain>
    </source>
</reference>
<protein>
    <recommendedName>
        <fullName evidence="3">DUF3558 domain-containing protein</fullName>
    </recommendedName>
</protein>
<dbReference type="OrthoDB" id="4466468at2"/>
<sequence>MTGVVGLMMLVAGCGESTPSAPNAALPTSTIVAPIATEPWDPCTIPDNAVEAAGLDVESKEPALRGGNSATSEWKVCSWKNPDPGSWFYVGVFSSFHDLEYLKQNERFQEFGDEVDGGVEFRRAGQAVEVNCGIANEVDGGIVYFILDGRGSRAPLGDPCIELDRVANALHDFLPPRTN</sequence>
<dbReference type="KEGG" id="rhs:A3Q41_00570"/>
<keyword evidence="2" id="KW-1185">Reference proteome</keyword>
<dbReference type="Proteomes" id="UP000076038">
    <property type="component" value="Chromosome"/>
</dbReference>
<evidence type="ECO:0000313" key="1">
    <source>
        <dbReference type="EMBL" id="AMY21890.1"/>
    </source>
</evidence>